<evidence type="ECO:0000256" key="5">
    <source>
        <dbReference type="ARBA" id="ARBA00023136"/>
    </source>
</evidence>
<evidence type="ECO:0000256" key="4">
    <source>
        <dbReference type="ARBA" id="ARBA00022989"/>
    </source>
</evidence>
<name>A0AAF3FCV9_9BILA</name>
<evidence type="ECO:0000313" key="8">
    <source>
        <dbReference type="WBParaSite" id="MBELARI_LOCUS4790"/>
    </source>
</evidence>
<reference evidence="8" key="1">
    <citation type="submission" date="2024-02" db="UniProtKB">
        <authorList>
            <consortium name="WormBaseParasite"/>
        </authorList>
    </citation>
    <scope>IDENTIFICATION</scope>
</reference>
<feature type="transmembrane region" description="Helical" evidence="6">
    <location>
        <begin position="6"/>
        <end position="22"/>
    </location>
</feature>
<dbReference type="Proteomes" id="UP000887575">
    <property type="component" value="Unassembled WGS sequence"/>
</dbReference>
<proteinExistence type="inferred from homology"/>
<dbReference type="InterPro" id="IPR004151">
    <property type="entry name" value="7TM_GPCR_serpentine_rcpt_Sre"/>
</dbReference>
<keyword evidence="5 6" id="KW-0472">Membrane</keyword>
<dbReference type="WBParaSite" id="MBELARI_LOCUS4790">
    <property type="protein sequence ID" value="MBELARI_LOCUS4790"/>
    <property type="gene ID" value="MBELARI_LOCUS4790"/>
</dbReference>
<dbReference type="GO" id="GO:0007606">
    <property type="term" value="P:sensory perception of chemical stimulus"/>
    <property type="evidence" value="ECO:0007669"/>
    <property type="project" value="InterPro"/>
</dbReference>
<dbReference type="GO" id="GO:0016020">
    <property type="term" value="C:membrane"/>
    <property type="evidence" value="ECO:0007669"/>
    <property type="project" value="UniProtKB-SubCell"/>
</dbReference>
<protein>
    <submittedName>
        <fullName evidence="8">Uncharacterized protein</fullName>
    </submittedName>
</protein>
<evidence type="ECO:0000256" key="1">
    <source>
        <dbReference type="ARBA" id="ARBA00004141"/>
    </source>
</evidence>
<dbReference type="AlphaFoldDB" id="A0AAF3FCV9"/>
<organism evidence="7 8">
    <name type="scientific">Mesorhabditis belari</name>
    <dbReference type="NCBI Taxonomy" id="2138241"/>
    <lineage>
        <taxon>Eukaryota</taxon>
        <taxon>Metazoa</taxon>
        <taxon>Ecdysozoa</taxon>
        <taxon>Nematoda</taxon>
        <taxon>Chromadorea</taxon>
        <taxon>Rhabditida</taxon>
        <taxon>Rhabditina</taxon>
        <taxon>Rhabditomorpha</taxon>
        <taxon>Rhabditoidea</taxon>
        <taxon>Rhabditidae</taxon>
        <taxon>Mesorhabditinae</taxon>
        <taxon>Mesorhabditis</taxon>
    </lineage>
</organism>
<accession>A0AAF3FCV9</accession>
<evidence type="ECO:0000313" key="7">
    <source>
        <dbReference type="Proteomes" id="UP000887575"/>
    </source>
</evidence>
<comment type="similarity">
    <text evidence="2">Belongs to the nematode receptor-like protein sre family.</text>
</comment>
<sequence>MLFATFFNLLYGIFVVVAFGFFEESTPMAQVIFSVLDMCFAWYPFMILLLSLWTVEEWRVHYEQLLYAFFGWKTPVHKRTHIKNIDPQSRSNIYFNYYKNDW</sequence>
<evidence type="ECO:0000256" key="2">
    <source>
        <dbReference type="ARBA" id="ARBA00006803"/>
    </source>
</evidence>
<keyword evidence="7" id="KW-1185">Reference proteome</keyword>
<feature type="transmembrane region" description="Helical" evidence="6">
    <location>
        <begin position="31"/>
        <end position="53"/>
    </location>
</feature>
<keyword evidence="4 6" id="KW-1133">Transmembrane helix</keyword>
<evidence type="ECO:0000256" key="6">
    <source>
        <dbReference type="SAM" id="Phobius"/>
    </source>
</evidence>
<keyword evidence="3 6" id="KW-0812">Transmembrane</keyword>
<comment type="subcellular location">
    <subcellularLocation>
        <location evidence="1">Membrane</location>
        <topology evidence="1">Multi-pass membrane protein</topology>
    </subcellularLocation>
</comment>
<dbReference type="Pfam" id="PF03125">
    <property type="entry name" value="Sre"/>
    <property type="match status" value="1"/>
</dbReference>
<evidence type="ECO:0000256" key="3">
    <source>
        <dbReference type="ARBA" id="ARBA00022692"/>
    </source>
</evidence>